<dbReference type="AlphaFoldDB" id="A0A1C4WIE6"/>
<feature type="compositionally biased region" description="Low complexity" evidence="1">
    <location>
        <begin position="83"/>
        <end position="95"/>
    </location>
</feature>
<evidence type="ECO:0000313" key="3">
    <source>
        <dbReference type="Proteomes" id="UP000198228"/>
    </source>
</evidence>
<feature type="region of interest" description="Disordered" evidence="1">
    <location>
        <begin position="1"/>
        <end position="267"/>
    </location>
</feature>
<protein>
    <recommendedName>
        <fullName evidence="4">Agglutinin receptor</fullName>
    </recommendedName>
</protein>
<gene>
    <name evidence="2" type="ORF">GA0074696_1902</name>
</gene>
<sequence>MPQPQPGADRPADGSPPVTDVGREPAVAEEPTPSPVPADAGPRTGPEGTRELPADPATAPGDPERTAAEPATTSPDDPERTAAEPATTSPDEPTAPTSPAPPAEGRATDGADSAPVEAAPTDDAPPSTRIDTAAPAGVDARAPGAAEPTRVDTGAPEAPHPTRADAGQPTATPHPTRVDTRAPATPEPTRVDTTAPATPEPTRVEPEPPAPRWTGSAAVPPPPPRRRGWGESAEPTPVPPTPVELPEHRTPVDPWAGADTGSWELEHHHLPVLPPTLPYPAPPVTRPYEAAPPATRPYEAAPPPSHPYPPPAAHPVSPPPVAPPRPAPPPPPAPPKQRRGRRPKAVTPPPGWEAPRGYVPVPVRRRRRWPWVLLLSLVCCCGCPAWFGKPMWEQYPADAALPGQVADLTLRQDAGSQATAKRLKAEVRAANLLSEDVFAGVYGTGDGKRITVFGGTGFRFNPESDADDEMTRLAETYRLDAPQAVETGVRGRYERCATGRSDGTDVVVCTSADYGSITTAVFTRLSVDDSARLLDTLREQIVTPAPAQP</sequence>
<feature type="compositionally biased region" description="Pro residues" evidence="1">
    <location>
        <begin position="300"/>
        <end position="335"/>
    </location>
</feature>
<evidence type="ECO:0000313" key="2">
    <source>
        <dbReference type="EMBL" id="SCE95972.1"/>
    </source>
</evidence>
<organism evidence="2 3">
    <name type="scientific">Micromonospora purpureochromogenes</name>
    <dbReference type="NCBI Taxonomy" id="47872"/>
    <lineage>
        <taxon>Bacteria</taxon>
        <taxon>Bacillati</taxon>
        <taxon>Actinomycetota</taxon>
        <taxon>Actinomycetes</taxon>
        <taxon>Micromonosporales</taxon>
        <taxon>Micromonosporaceae</taxon>
        <taxon>Micromonospora</taxon>
    </lineage>
</organism>
<dbReference type="EMBL" id="LT607410">
    <property type="protein sequence ID" value="SCE95972.1"/>
    <property type="molecule type" value="Genomic_DNA"/>
</dbReference>
<feature type="region of interest" description="Disordered" evidence="1">
    <location>
        <begin position="284"/>
        <end position="357"/>
    </location>
</feature>
<dbReference type="RefSeq" id="WP_088960742.1">
    <property type="nucleotide sequence ID" value="NZ_LT607410.1"/>
</dbReference>
<accession>A0A1C4WIE6</accession>
<evidence type="ECO:0008006" key="4">
    <source>
        <dbReference type="Google" id="ProtNLM"/>
    </source>
</evidence>
<name>A0A1C4WIE6_9ACTN</name>
<evidence type="ECO:0000256" key="1">
    <source>
        <dbReference type="SAM" id="MobiDB-lite"/>
    </source>
</evidence>
<reference evidence="2 3" key="1">
    <citation type="submission" date="2016-06" db="EMBL/GenBank/DDBJ databases">
        <authorList>
            <person name="Kjaerup R.B."/>
            <person name="Dalgaard T.S."/>
            <person name="Juul-Madsen H.R."/>
        </authorList>
    </citation>
    <scope>NUCLEOTIDE SEQUENCE [LARGE SCALE GENOMIC DNA]</scope>
    <source>
        <strain evidence="2 3">DSM 43821</strain>
    </source>
</reference>
<proteinExistence type="predicted"/>
<dbReference type="Proteomes" id="UP000198228">
    <property type="component" value="Chromosome I"/>
</dbReference>